<gene>
    <name evidence="2" type="ORF">BDK51DRAFT_34817</name>
</gene>
<evidence type="ECO:0000313" key="3">
    <source>
        <dbReference type="Proteomes" id="UP000269721"/>
    </source>
</evidence>
<protein>
    <submittedName>
        <fullName evidence="2">Uncharacterized protein</fullName>
    </submittedName>
</protein>
<dbReference type="AlphaFoldDB" id="A0A4P9WM03"/>
<reference evidence="3" key="1">
    <citation type="journal article" date="2018" name="Nat. Microbiol.">
        <title>Leveraging single-cell genomics to expand the fungal tree of life.</title>
        <authorList>
            <person name="Ahrendt S.R."/>
            <person name="Quandt C.A."/>
            <person name="Ciobanu D."/>
            <person name="Clum A."/>
            <person name="Salamov A."/>
            <person name="Andreopoulos B."/>
            <person name="Cheng J.F."/>
            <person name="Woyke T."/>
            <person name="Pelin A."/>
            <person name="Henrissat B."/>
            <person name="Reynolds N.K."/>
            <person name="Benny G.L."/>
            <person name="Smith M.E."/>
            <person name="James T.Y."/>
            <person name="Grigoriev I.V."/>
        </authorList>
    </citation>
    <scope>NUCLEOTIDE SEQUENCE [LARGE SCALE GENOMIC DNA]</scope>
</reference>
<proteinExistence type="predicted"/>
<name>A0A4P9WM03_9FUNG</name>
<feature type="compositionally biased region" description="Acidic residues" evidence="1">
    <location>
        <begin position="465"/>
        <end position="476"/>
    </location>
</feature>
<dbReference type="Proteomes" id="UP000269721">
    <property type="component" value="Unassembled WGS sequence"/>
</dbReference>
<evidence type="ECO:0000313" key="2">
    <source>
        <dbReference type="EMBL" id="RKO92678.1"/>
    </source>
</evidence>
<keyword evidence="3" id="KW-1185">Reference proteome</keyword>
<feature type="region of interest" description="Disordered" evidence="1">
    <location>
        <begin position="337"/>
        <end position="380"/>
    </location>
</feature>
<feature type="compositionally biased region" description="Polar residues" evidence="1">
    <location>
        <begin position="486"/>
        <end position="496"/>
    </location>
</feature>
<organism evidence="2 3">
    <name type="scientific">Blyttiomyces helicus</name>
    <dbReference type="NCBI Taxonomy" id="388810"/>
    <lineage>
        <taxon>Eukaryota</taxon>
        <taxon>Fungi</taxon>
        <taxon>Fungi incertae sedis</taxon>
        <taxon>Chytridiomycota</taxon>
        <taxon>Chytridiomycota incertae sedis</taxon>
        <taxon>Chytridiomycetes</taxon>
        <taxon>Chytridiomycetes incertae sedis</taxon>
        <taxon>Blyttiomyces</taxon>
    </lineage>
</organism>
<sequence>MIVYLWEAKVNSWSLRNLPSANANVIGAIALGPSSGDIIGCPSDQNADGKKTPRLGVFARPTRRTLMVQEEKAKTAGATGAAGHTQKVKMDAEPQEAVWLSPIGSISLIDKVLASKKWDVFIDTSSVVTTAEELNDLAEQFLKMGAHHGPDKTTHLLVGFLHAATKGTIAGSISFLLYTQYAEEEALACICRAAKEAKEKTMPSFDSHWSRLHGRGGWKTIAGPGLGGGGVVFTLTKAAGQIQSLTAMVTICALAMLTGLRWSVCFNNWCQARPRPEERSAPSRAKASWLWCAHLLSALADSQILSLQRLLTLVPWSQRGLWLPVLTRWMCQSPDLPPLPAPPNPIPPAQQAQPKQKTWALTAKGPSERPLVEGRKSKDLAAEDKDVAAAKPHISMATLAFDPHEAICLEEIDLADLDGLLGAVSDKDDSDEGEEMGLSSTWSGNEDQGGDDKDGCVWSRRRGEEEEIGNAGDEPEGQGASHELRGTSQESGSATDSPMYDAAEPEDQEER</sequence>
<dbReference type="EMBL" id="KZ994539">
    <property type="protein sequence ID" value="RKO92678.1"/>
    <property type="molecule type" value="Genomic_DNA"/>
</dbReference>
<evidence type="ECO:0000256" key="1">
    <source>
        <dbReference type="SAM" id="MobiDB-lite"/>
    </source>
</evidence>
<feature type="compositionally biased region" description="Pro residues" evidence="1">
    <location>
        <begin position="337"/>
        <end position="348"/>
    </location>
</feature>
<feature type="compositionally biased region" description="Basic and acidic residues" evidence="1">
    <location>
        <begin position="366"/>
        <end position="380"/>
    </location>
</feature>
<accession>A0A4P9WM03</accession>
<feature type="region of interest" description="Disordered" evidence="1">
    <location>
        <begin position="425"/>
        <end position="511"/>
    </location>
</feature>